<gene>
    <name evidence="18" type="ORF">BN946_scf184700.g1</name>
</gene>
<evidence type="ECO:0000256" key="5">
    <source>
        <dbReference type="ARBA" id="ARBA00022723"/>
    </source>
</evidence>
<evidence type="ECO:0008006" key="20">
    <source>
        <dbReference type="Google" id="ProtNLM"/>
    </source>
</evidence>
<dbReference type="GO" id="GO:0003964">
    <property type="term" value="F:RNA-directed DNA polymerase activity"/>
    <property type="evidence" value="ECO:0007669"/>
    <property type="project" value="UniProtKB-KW"/>
</dbReference>
<evidence type="ECO:0000259" key="17">
    <source>
        <dbReference type="Pfam" id="PF22936"/>
    </source>
</evidence>
<evidence type="ECO:0000256" key="12">
    <source>
        <dbReference type="ARBA" id="ARBA00022918"/>
    </source>
</evidence>
<dbReference type="Proteomes" id="UP000029665">
    <property type="component" value="Unassembled WGS sequence"/>
</dbReference>
<evidence type="ECO:0000256" key="14">
    <source>
        <dbReference type="ARBA" id="ARBA00023172"/>
    </source>
</evidence>
<name>A0A060SUN9_PYCCI</name>
<comment type="caution">
    <text evidence="18">The sequence shown here is derived from an EMBL/GenBank/DDBJ whole genome shotgun (WGS) entry which is preliminary data.</text>
</comment>
<evidence type="ECO:0000256" key="9">
    <source>
        <dbReference type="ARBA" id="ARBA00022840"/>
    </source>
</evidence>
<dbReference type="GO" id="GO:0006508">
    <property type="term" value="P:proteolysis"/>
    <property type="evidence" value="ECO:0007669"/>
    <property type="project" value="UniProtKB-KW"/>
</dbReference>
<dbReference type="STRING" id="5643.A0A060SUN9"/>
<dbReference type="GO" id="GO:0005524">
    <property type="term" value="F:ATP binding"/>
    <property type="evidence" value="ECO:0007669"/>
    <property type="project" value="UniProtKB-KW"/>
</dbReference>
<keyword evidence="4" id="KW-0540">Nuclease</keyword>
<organism evidence="18 19">
    <name type="scientific">Pycnoporus cinnabarinus</name>
    <name type="common">Cinnabar-red polypore</name>
    <name type="synonym">Trametes cinnabarina</name>
    <dbReference type="NCBI Taxonomy" id="5643"/>
    <lineage>
        <taxon>Eukaryota</taxon>
        <taxon>Fungi</taxon>
        <taxon>Dikarya</taxon>
        <taxon>Basidiomycota</taxon>
        <taxon>Agaricomycotina</taxon>
        <taxon>Agaricomycetes</taxon>
        <taxon>Polyporales</taxon>
        <taxon>Polyporaceae</taxon>
        <taxon>Trametes</taxon>
    </lineage>
</organism>
<protein>
    <recommendedName>
        <fullName evidence="20">GAG-pre-integrase domain-containing protein</fullName>
    </recommendedName>
</protein>
<dbReference type="PANTHER" id="PTHR42648:SF11">
    <property type="entry name" value="TRANSPOSON TY4-P GAG-POL POLYPROTEIN"/>
    <property type="match status" value="1"/>
</dbReference>
<keyword evidence="9" id="KW-0067">ATP-binding</keyword>
<evidence type="ECO:0000256" key="6">
    <source>
        <dbReference type="ARBA" id="ARBA00022741"/>
    </source>
</evidence>
<feature type="compositionally biased region" description="Gly residues" evidence="15">
    <location>
        <begin position="1"/>
        <end position="12"/>
    </location>
</feature>
<feature type="non-terminal residue" evidence="18">
    <location>
        <position position="342"/>
    </location>
</feature>
<feature type="region of interest" description="Disordered" evidence="15">
    <location>
        <begin position="1"/>
        <end position="46"/>
    </location>
</feature>
<dbReference type="PANTHER" id="PTHR42648">
    <property type="entry name" value="TRANSPOSASE, PUTATIVE-RELATED"/>
    <property type="match status" value="1"/>
</dbReference>
<evidence type="ECO:0000256" key="13">
    <source>
        <dbReference type="ARBA" id="ARBA00022932"/>
    </source>
</evidence>
<keyword evidence="19" id="KW-1185">Reference proteome</keyword>
<keyword evidence="13" id="KW-0239">DNA-directed DNA polymerase</keyword>
<dbReference type="GO" id="GO:0008233">
    <property type="term" value="F:peptidase activity"/>
    <property type="evidence" value="ECO:0007669"/>
    <property type="project" value="UniProtKB-KW"/>
</dbReference>
<comment type="function">
    <text evidence="1">The aspartyl protease (PR) mediates the proteolytic cleavages of the Gag and Gag-Pol polyproteins after assembly of the VLP.</text>
</comment>
<evidence type="ECO:0000256" key="7">
    <source>
        <dbReference type="ARBA" id="ARBA00022759"/>
    </source>
</evidence>
<dbReference type="HOGENOM" id="CLU_812735_0_0_1"/>
<accession>A0A060SUN9</accession>
<dbReference type="GO" id="GO:0046872">
    <property type="term" value="F:metal ion binding"/>
    <property type="evidence" value="ECO:0007669"/>
    <property type="project" value="UniProtKB-KW"/>
</dbReference>
<evidence type="ECO:0000256" key="3">
    <source>
        <dbReference type="ARBA" id="ARBA00022695"/>
    </source>
</evidence>
<feature type="domain" description="Retrovirus-related Pol polyprotein from transposon TNT 1-94-like beta-barrel" evidence="17">
    <location>
        <begin position="97"/>
        <end position="179"/>
    </location>
</feature>
<keyword evidence="3" id="KW-0548">Nucleotidyltransferase</keyword>
<evidence type="ECO:0000256" key="15">
    <source>
        <dbReference type="SAM" id="MobiDB-lite"/>
    </source>
</evidence>
<keyword evidence="12" id="KW-0695">RNA-directed DNA polymerase</keyword>
<evidence type="ECO:0000256" key="10">
    <source>
        <dbReference type="ARBA" id="ARBA00022842"/>
    </source>
</evidence>
<evidence type="ECO:0000256" key="8">
    <source>
        <dbReference type="ARBA" id="ARBA00022801"/>
    </source>
</evidence>
<evidence type="ECO:0000256" key="1">
    <source>
        <dbReference type="ARBA" id="ARBA00002180"/>
    </source>
</evidence>
<keyword evidence="6" id="KW-0547">Nucleotide-binding</keyword>
<sequence>AECWSKGGGKEGQGPKRRGKKKKGGDKGKGKEETKDSTTSGESAKAAAAVAVAPVVDETVPRTLTSATFWEESACLVSMDFAKVSTSAVPLTRYSRLIDSGASRHFDPNRDNFTTFRPISPIPINSADGRVFYATGEGDVRVAIRHGRHNVNFTLRNVLYAPSMPVALTSISQLIKSGFQVHFKRDGCHVTTPKGTALPVIPERSGLYPLPGVQPSSEARAAEAAAAAMSQLEFHRRMGHAYPPILRKMVSEGVVTGVELDAAEVNFCEVCLQAKQTREPFPKERSSPRAEKYGERVHTDVWGKAQSEALSRYRAYEAWAKAHRGVNEIKTVQSDRGGECWL</sequence>
<dbReference type="EMBL" id="CCBP010000759">
    <property type="protein sequence ID" value="CDO78252.1"/>
    <property type="molecule type" value="Genomic_DNA"/>
</dbReference>
<keyword evidence="8" id="KW-0378">Hydrolase</keyword>
<dbReference type="InterPro" id="IPR025724">
    <property type="entry name" value="GAG-pre-integrase_dom"/>
</dbReference>
<dbReference type="AlphaFoldDB" id="A0A060SUN9"/>
<keyword evidence="5" id="KW-0479">Metal-binding</keyword>
<evidence type="ECO:0000256" key="2">
    <source>
        <dbReference type="ARBA" id="ARBA00022670"/>
    </source>
</evidence>
<dbReference type="GO" id="GO:0006310">
    <property type="term" value="P:DNA recombination"/>
    <property type="evidence" value="ECO:0007669"/>
    <property type="project" value="UniProtKB-KW"/>
</dbReference>
<dbReference type="Pfam" id="PF13976">
    <property type="entry name" value="gag_pre-integrs"/>
    <property type="match status" value="1"/>
</dbReference>
<proteinExistence type="predicted"/>
<evidence type="ECO:0000313" key="18">
    <source>
        <dbReference type="EMBL" id="CDO78252.1"/>
    </source>
</evidence>
<dbReference type="InterPro" id="IPR054722">
    <property type="entry name" value="PolX-like_BBD"/>
</dbReference>
<dbReference type="GO" id="GO:0003887">
    <property type="term" value="F:DNA-directed DNA polymerase activity"/>
    <property type="evidence" value="ECO:0007669"/>
    <property type="project" value="UniProtKB-KW"/>
</dbReference>
<evidence type="ECO:0000256" key="4">
    <source>
        <dbReference type="ARBA" id="ARBA00022722"/>
    </source>
</evidence>
<keyword evidence="14" id="KW-0233">DNA recombination</keyword>
<keyword evidence="10" id="KW-0460">Magnesium</keyword>
<dbReference type="Pfam" id="PF22936">
    <property type="entry name" value="Pol_BBD"/>
    <property type="match status" value="1"/>
</dbReference>
<reference evidence="18" key="1">
    <citation type="submission" date="2014-01" db="EMBL/GenBank/DDBJ databases">
        <title>The genome of the white-rot fungus Pycnoporus cinnabarinus: a basidiomycete model with a versatile arsenal for lignocellulosic biomass breakdown.</title>
        <authorList>
            <person name="Levasseur A."/>
            <person name="Lomascolo A."/>
            <person name="Ruiz-Duenas F.J."/>
            <person name="Uzan E."/>
            <person name="Piumi F."/>
            <person name="Kues U."/>
            <person name="Ram A.F.J."/>
            <person name="Murat C."/>
            <person name="Haon M."/>
            <person name="Benoit I."/>
            <person name="Arfi Y."/>
            <person name="Chevret D."/>
            <person name="Drula E."/>
            <person name="Kwon M.J."/>
            <person name="Gouret P."/>
            <person name="Lesage-Meessen L."/>
            <person name="Lombard V."/>
            <person name="Mariette J."/>
            <person name="Noirot C."/>
            <person name="Park J."/>
            <person name="Patyshakuliyeva A."/>
            <person name="Wieneger R.A.B."/>
            <person name="Wosten H.A.B."/>
            <person name="Martin F."/>
            <person name="Coutinho P.M."/>
            <person name="de Vries R."/>
            <person name="Martinez A.T."/>
            <person name="Klopp C."/>
            <person name="Pontarotti P."/>
            <person name="Henrissat B."/>
            <person name="Record E."/>
        </authorList>
    </citation>
    <scope>NUCLEOTIDE SEQUENCE [LARGE SCALE GENOMIC DNA]</scope>
    <source>
        <strain evidence="18">BRFM137</strain>
    </source>
</reference>
<feature type="non-terminal residue" evidence="18">
    <location>
        <position position="1"/>
    </location>
</feature>
<dbReference type="InterPro" id="IPR039537">
    <property type="entry name" value="Retrotran_Ty1/copia-like"/>
</dbReference>
<evidence type="ECO:0000256" key="11">
    <source>
        <dbReference type="ARBA" id="ARBA00022908"/>
    </source>
</evidence>
<feature type="compositionally biased region" description="Basic and acidic residues" evidence="15">
    <location>
        <begin position="25"/>
        <end position="36"/>
    </location>
</feature>
<dbReference type="GO" id="GO:0004519">
    <property type="term" value="F:endonuclease activity"/>
    <property type="evidence" value="ECO:0007669"/>
    <property type="project" value="UniProtKB-KW"/>
</dbReference>
<keyword evidence="13" id="KW-0808">Transferase</keyword>
<dbReference type="OMA" id="WEESACL"/>
<keyword evidence="11" id="KW-0229">DNA integration</keyword>
<dbReference type="GO" id="GO:0015074">
    <property type="term" value="P:DNA integration"/>
    <property type="evidence" value="ECO:0007669"/>
    <property type="project" value="UniProtKB-KW"/>
</dbReference>
<evidence type="ECO:0000259" key="16">
    <source>
        <dbReference type="Pfam" id="PF13976"/>
    </source>
</evidence>
<evidence type="ECO:0000313" key="19">
    <source>
        <dbReference type="Proteomes" id="UP000029665"/>
    </source>
</evidence>
<feature type="domain" description="GAG-pre-integrase" evidence="16">
    <location>
        <begin position="206"/>
        <end position="276"/>
    </location>
</feature>
<keyword evidence="7" id="KW-0255">Endonuclease</keyword>
<keyword evidence="2" id="KW-0645">Protease</keyword>
<feature type="compositionally biased region" description="Basic residues" evidence="15">
    <location>
        <begin position="15"/>
        <end position="24"/>
    </location>
</feature>
<dbReference type="OrthoDB" id="2754291at2759"/>